<feature type="compositionally biased region" description="Low complexity" evidence="11">
    <location>
        <begin position="3239"/>
        <end position="3263"/>
    </location>
</feature>
<evidence type="ECO:0000256" key="11">
    <source>
        <dbReference type="SAM" id="MobiDB-lite"/>
    </source>
</evidence>
<dbReference type="SMART" id="SM00249">
    <property type="entry name" value="PHD"/>
    <property type="match status" value="7"/>
</dbReference>
<dbReference type="SUPFAM" id="SSF47095">
    <property type="entry name" value="HMG-box"/>
    <property type="match status" value="1"/>
</dbReference>
<feature type="region of interest" description="Disordered" evidence="11">
    <location>
        <begin position="299"/>
        <end position="387"/>
    </location>
</feature>
<dbReference type="Gene3D" id="1.10.30.10">
    <property type="entry name" value="High mobility group box domain"/>
    <property type="match status" value="1"/>
</dbReference>
<feature type="compositionally biased region" description="Polar residues" evidence="11">
    <location>
        <begin position="3458"/>
        <end position="3478"/>
    </location>
</feature>
<feature type="region of interest" description="Disordered" evidence="11">
    <location>
        <begin position="1"/>
        <end position="134"/>
    </location>
</feature>
<feature type="region of interest" description="Disordered" evidence="11">
    <location>
        <begin position="2818"/>
        <end position="2854"/>
    </location>
</feature>
<feature type="coiled-coil region" evidence="10">
    <location>
        <begin position="2709"/>
        <end position="2736"/>
    </location>
</feature>
<dbReference type="PANTHER" id="PTHR45888:SF6">
    <property type="entry name" value="HL01030P-RELATED"/>
    <property type="match status" value="1"/>
</dbReference>
<feature type="compositionally biased region" description="Polar residues" evidence="11">
    <location>
        <begin position="3556"/>
        <end position="3565"/>
    </location>
</feature>
<dbReference type="InterPro" id="IPR011011">
    <property type="entry name" value="Znf_FYVE_PHD"/>
</dbReference>
<feature type="compositionally biased region" description="Pro residues" evidence="11">
    <location>
        <begin position="2508"/>
        <end position="2525"/>
    </location>
</feature>
<dbReference type="FunFam" id="1.10.30.10:FF:000009">
    <property type="entry name" value="Histone-lysine N-methyltransferase"/>
    <property type="match status" value="1"/>
</dbReference>
<evidence type="ECO:0000313" key="15">
    <source>
        <dbReference type="EMBL" id="KAK2171341.1"/>
    </source>
</evidence>
<keyword evidence="7" id="KW-0804">Transcription</keyword>
<dbReference type="Gene3D" id="3.30.40.10">
    <property type="entry name" value="Zinc/RING finger domain, C3HC4 (zinc finger)"/>
    <property type="match status" value="6"/>
</dbReference>
<comment type="subcellular location">
    <subcellularLocation>
        <location evidence="1">Nucleus</location>
    </subcellularLocation>
</comment>
<feature type="compositionally biased region" description="Basic residues" evidence="11">
    <location>
        <begin position="4241"/>
        <end position="4250"/>
    </location>
</feature>
<feature type="compositionally biased region" description="Polar residues" evidence="11">
    <location>
        <begin position="3591"/>
        <end position="3615"/>
    </location>
</feature>
<dbReference type="InterPro" id="IPR009071">
    <property type="entry name" value="HMG_box_dom"/>
</dbReference>
<feature type="region of interest" description="Disordered" evidence="11">
    <location>
        <begin position="1228"/>
        <end position="1333"/>
    </location>
</feature>
<feature type="domain" description="PHD-type" evidence="12">
    <location>
        <begin position="1087"/>
        <end position="1140"/>
    </location>
</feature>
<dbReference type="GO" id="GO:0003713">
    <property type="term" value="F:transcription coactivator activity"/>
    <property type="evidence" value="ECO:0007669"/>
    <property type="project" value="TreeGrafter"/>
</dbReference>
<feature type="compositionally biased region" description="Pro residues" evidence="11">
    <location>
        <begin position="4316"/>
        <end position="4328"/>
    </location>
</feature>
<keyword evidence="8" id="KW-0539">Nucleus</keyword>
<feature type="compositionally biased region" description="Acidic residues" evidence="11">
    <location>
        <begin position="3354"/>
        <end position="3364"/>
    </location>
</feature>
<dbReference type="PROSITE" id="PS50016">
    <property type="entry name" value="ZF_PHD_2"/>
    <property type="match status" value="6"/>
</dbReference>
<feature type="compositionally biased region" description="Low complexity" evidence="11">
    <location>
        <begin position="4002"/>
        <end position="4011"/>
    </location>
</feature>
<feature type="region of interest" description="Disordered" evidence="11">
    <location>
        <begin position="2131"/>
        <end position="2598"/>
    </location>
</feature>
<feature type="compositionally biased region" description="Polar residues" evidence="11">
    <location>
        <begin position="244"/>
        <end position="260"/>
    </location>
</feature>
<dbReference type="SMART" id="SM00398">
    <property type="entry name" value="HMG"/>
    <property type="match status" value="1"/>
</dbReference>
<feature type="region of interest" description="Disordered" evidence="11">
    <location>
        <begin position="3437"/>
        <end position="3651"/>
    </location>
</feature>
<evidence type="ECO:0000313" key="16">
    <source>
        <dbReference type="Proteomes" id="UP001209878"/>
    </source>
</evidence>
<feature type="compositionally biased region" description="Pro residues" evidence="11">
    <location>
        <begin position="2430"/>
        <end position="2473"/>
    </location>
</feature>
<dbReference type="InterPro" id="IPR036910">
    <property type="entry name" value="HMG_box_dom_sf"/>
</dbReference>
<dbReference type="Proteomes" id="UP001209878">
    <property type="component" value="Unassembled WGS sequence"/>
</dbReference>
<feature type="domain" description="PHD-type" evidence="12">
    <location>
        <begin position="1479"/>
        <end position="1534"/>
    </location>
</feature>
<feature type="compositionally biased region" description="Basic and acidic residues" evidence="11">
    <location>
        <begin position="3313"/>
        <end position="3323"/>
    </location>
</feature>
<feature type="coiled-coil region" evidence="10">
    <location>
        <begin position="4026"/>
        <end position="4053"/>
    </location>
</feature>
<evidence type="ECO:0000256" key="7">
    <source>
        <dbReference type="ARBA" id="ARBA00023163"/>
    </source>
</evidence>
<feature type="compositionally biased region" description="Gly residues" evidence="11">
    <location>
        <begin position="1316"/>
        <end position="1326"/>
    </location>
</feature>
<feature type="compositionally biased region" description="Polar residues" evidence="11">
    <location>
        <begin position="369"/>
        <end position="378"/>
    </location>
</feature>
<evidence type="ECO:0000259" key="13">
    <source>
        <dbReference type="PROSITE" id="PS50081"/>
    </source>
</evidence>
<feature type="compositionally biased region" description="Basic residues" evidence="11">
    <location>
        <begin position="3117"/>
        <end position="3129"/>
    </location>
</feature>
<feature type="region of interest" description="Disordered" evidence="11">
    <location>
        <begin position="241"/>
        <end position="272"/>
    </location>
</feature>
<keyword evidence="16" id="KW-1185">Reference proteome</keyword>
<accession>A0AAD9NK86</accession>
<feature type="compositionally biased region" description="Low complexity" evidence="11">
    <location>
        <begin position="3986"/>
        <end position="3995"/>
    </location>
</feature>
<feature type="domain" description="PHD-type" evidence="12">
    <location>
        <begin position="1004"/>
        <end position="1054"/>
    </location>
</feature>
<feature type="region of interest" description="Disordered" evidence="11">
    <location>
        <begin position="3037"/>
        <end position="3061"/>
    </location>
</feature>
<dbReference type="CDD" id="cd15489">
    <property type="entry name" value="PHD_SF"/>
    <property type="match status" value="1"/>
</dbReference>
<feature type="region of interest" description="Disordered" evidence="11">
    <location>
        <begin position="1798"/>
        <end position="1827"/>
    </location>
</feature>
<feature type="compositionally biased region" description="Basic and acidic residues" evidence="11">
    <location>
        <begin position="9"/>
        <end position="26"/>
    </location>
</feature>
<dbReference type="CDD" id="cd15665">
    <property type="entry name" value="ePHD1_KMT2C_like"/>
    <property type="match status" value="1"/>
</dbReference>
<feature type="domain" description="PHD-type" evidence="12">
    <location>
        <begin position="1402"/>
        <end position="1452"/>
    </location>
</feature>
<feature type="region of interest" description="Disordered" evidence="11">
    <location>
        <begin position="2900"/>
        <end position="2933"/>
    </location>
</feature>
<sequence length="4504" mass="481345">MEQQDSSGPEEKSDPSVEAGVTDHGDTSGIPSESEKVESTEVTAGEGSKAGGEPEGVVSTADTVESTLTHTVESTSADKVESTPTDKVESTPTVTVESTPTVTVESTPAVTVESTPAVTVESTPAVTVESTPAVTVESTPAIKVESTPTVTVKSTVDPTPTVTVESKPPVTVESAVTVQTTGPTADDKVEKSPEVPTSTKAEPLSTIARSAEEGVVSLEGQDANTIAELKDHPDTTVLAEEVAPSQSHTGAEAATTSVTSLKEDSEEPVTELTEKCVLTDTVTVIPDSVKMEAVIAKTEVQESNADKSNKSEVCSPCETGLSATKAEEVKAVGSPSPETAPADTVPTESAKTNSKTTSSPCNDNHDILKTSSEQLTTDSQKEQTSDIPMEHNTTAAVEAQQMEVDYVVSESGTVQEEPMETEVVDALVEGTDEEVSGAVSDGHAISVKPEVAVPGQCSGTGNPPTEVSSISDQLDDSVTPSEAVEGVTTDCKMEADDVALLENGAMPTAMETCEPRPEVDMETKPSEAVSQPDPTTDTHSGPVSPAQIVPDVDTTTPPAEPKEVKQEPADKSLPPVDKDDTTSTAEPTAPRTTSECVSEPSQQLLNVDSVATVAKNAEAVGGGIDSMKQAVVSTVDATVRTQLPPPSEPPCEAVDMTLPKPETVTAVIVETPIQVAHPTASVTTNMAAVPTTGRQEPAAPSDVHAVPGTPYAGESPVHYVGGSFVDRLTSEESTASESSLIVTMATTRRCAFCNCGERSLLGQGDLTRYDPTPGFNPFRRQVTRGTRSSGFDLDDRLLDKVTRPGSSRRSRAALKPTRERVKSPRCAISDADHRPVPLTDELGHIGYTEEVDPSTVFEKTGHVWAHHCCAAWSDGVTQSENGTLQFVDKAVCVSLSQKCNYCLNYGATIVCRDSECAKKYHYPCASGGGCFQDIKTLSLLCPGHIEQAEVIAGQEAYCVVCDRPGYIADQLFCTSCGQHYHGNCLDPPVEVNAIVRAGWQCPECKICQTCRQPGDDNRMLVCDTCDKGYHTYCLDPVMTTIPKNGWKCKNCRVCGDCGACTPGSGPSSRWHHNYSVCDSCYQQRNKGLSCPLCGRAYRHFIQKQMTQCTVCSKYVHSECDALVERDKKGGGYVCPICRNEVSVADLEGSVSILSHMAEEGSPQDIENFEIFKTFKDCDPTREDGFHGNDLLHSSQESLLAMTEDSISSMDIDLNALEKGVQQLASLGGIPTATSAPGHDGTSTTTSSAQHSGLSSPRHLGPGMGKPSYGKKMGKKIGAGRPKNRSVAPGKKRQRAPPIAERSSKRTSNKPKLKTGHTGGASSGQAGGDSSKDDDHQSTAVICATADEYVLGQDMCMSCGSYGTGEEGQLIVCVQCGQCYHPYCANMKINKVVLQKGWRCLDCTVCEGCGKPHDEGRLILCDECDISYHIYCLDPPLEAVPKGTWKCKWCVCCETCGATTPGVGCQWQNNYSQCGPCYSLSVCPVCQCNYKEDDMIIQCAHCERWLHIQCDGMRNEDEAERAACYGYHCLLCRPITGMDGPFPPAPCSPQRAPSPLPSASPPSTPPIQLLRDNEPVKAPKQFMLDGVMLSERGHQLIKSMAVKMTDRKRVRRRPEANRHPNISRLLLGAEGGDQRTNPMEVDVTSGVGDKVAADGTGVCPISEKQEVTGDTPTAEKKKKSRIRIGMGVGGFMVRHRSSTKSTVGLVKEPVNPLVSSEMLEGGPGKMDEKAEEEGPVIKKRRRRRPKKSKMEDDYPSYLQMAFFGKILIDKGKEGACLHLPLEDSRSLDEDTQSADALHANDPFAFPDSPVKTTPSLHPPASTKAEVQPAVMQPSLADPLHQMVPQSDEDTDKIQALDEGDLKDLLPTDLLSHDEDLISILEEEDLGKTTADEMDSTDTVSGPQNHVGPRPSAAATGPPSTDHHKGDGDHLDNLDQMLDHSLEMNKEMEADVDSLLSQELAQIDSKTVEDIFKGVLEQGPAPSPTTDTDGNFQLTSLARPGLPGESPLTPRLGGEGPQLPGHPKEVGLGGAPGFMGPGGAEFPGHGYGDASGVSPWQQVPLDEGEPETLSYNKRSMLKWEKDETLGDQSTISPVLYCNLNHPELKTEYPDWSERVKQISKIWRRVPAEEKPPFLAKARENRANSRLLRPQKLVGPDMKKKVKPARPVGGATAPRDDSSLPSPQKGQQTPPGGIPMDCQSTGSQESQDASGGLFGMSSTSSQSPQQIPPSFPPGEDSRPPQQFLPKVPSSGVQLSGLSPDGSAAESQPHDVFKSPPPPPRPHDPYVPGSYIQRQGHPDMFGHPAKTSGQHMASPPGQRSNTGRNESEMPFGPFPPIQSRQHDLYSQSELSEPSGGVPLKARPQMPNQGVYPVGARQPTMPYDPYAQMPRTPRPQTTQRPSQDPYAQPPGTPRPQDQYVEQARQQDPYAQMPGTPRPQDPYAQPPNTPRPQDPYAQPPGTPRPQDPYAQPPSTPRPQDPYAQMPGTPRPQDPYAQPPGTPRPQDPYAQMPGTPRPQDPYAQPPGTPRPGPQRAVDPYSQMPNTPRSSDAFVQPQGPLRPQDPFAQAGMRMPKDPYANAPRPPHDQFGQNAYVEPPETSSRGDHFPMQMAVPPASIPSELHSDLQSIITGSRQRYLEPRDQAAMAGITPASMQHPMFLRAPGFHGVLAPGVGPAPAQGGAPAQAMMWSPFFSAPMSQTEVSAAAMEGAKTESQRQQLRELLAKQTKQRQTKKKQIEEQERILQEHQTPQQWPTGPGFPGYSPDGEPRPPPSYPGTSPLTHHRPPAGPMPGAPALAGFRPQQPGQNRPDLAVFRGAGPRMMGMQPGLHPGQPGARSPGAADPGFPRMMGPGNAGNPRGVYPPGQYPQMQQMPGQFMKMNPQELSPAERHRIPYLQMFQERLRQAGGATSVGSLQGAPPSMMSQSERMRMPSTPPSGGSSPVGRFDGHVFHPGVTPLQHPQQGMPMRAGMMPYRMPPGAAMPGMPMMGDPRQMHPQYAMQRMAAQEYMAARSPGTTAGSPMGMAPAVPNTTQSVMAVTAQLADMAHHASADGRPRPGQQGALHQPVKSDIEKSDDHLDELLGVDDSFNLLEYADPELDETLTEPHDKNMFDEHLGVQPLGGSTKPRKDKPKPKPKSPRGSSIATAVAAAASASTAAATAAPTATTTAAASTESSPVTATTPGTVSPPGGATATSPAGGSIVTTTSPSVTPSTPTTSTSSSPSQSTAAATAKPVAQPMKRSPRRSRSAGGTTTAMTTTPSSKPSTESSKSSGVGKDFQAKFLEFSQRCTELPPDDDDTSGSTEGGTAKKRSPATRASPAKDAGKPTKDAGKADNSSVPSTTDDAKTKKSGFGMQVDGCVDSSDSDSDSDDEVRDLCARMEDARDIHQVSPLTVLVDHVNCCGSDIKTEAGELLLKVHCTPDGNGAERSCDNGRILMHAGNWTFPLQVDGAGDEEEGKTGEDTATTSEAVSDTAPTVTQSMQESVSDSDAAPQPSTPGSQPRTPVTTPSVSHSPVSMSTTPTQQSSPRIAQPPPYPGKSPTGTPMPRPPQGYGQPGPGAGHPNMSPRSVQSPGTRPSPHSMPSPLASPRSVPPQHAVASPCQQGAAQSPLSIHSPQSHGGTPQMSPRGAHTPLSLSQPGTPQPGPAGMHPDLPHAGQSVPASMAAGMPQMYGSTNMPLFAPGQAGHPRMHPGMGRMPQQGAPPRKSFLPPENWARILDRLQMGTQQRPDMYGGQKKPLDSTLLSQLVCLSQMPRAPGAPILTRLGMRMPMQPHEGMPGMPPGMPPGAVFSQQQQMTRPTGMGMPPGSQQLVMNMPPGGQQAGVGMPAGSQTAGMNMPPGSQPQPGMNMSPGSQAQMGAQQRPDMYGGQKKPVDSTLLSQLVCLSQMPRAPGAPILNMPPGSQPQPGMNMPPGSQAQMPHGMPPMSMQQQQQWASYMVQQRPAFSQGMVLPPGQQPQGMPPQQGMRQGAGVPQMLQMSSGMMPRHMVPNRMPPPATVQVAQTAAVQPPPPSQQQLASTAAQQKDRLPLLEEQPLLLEDLLEQEKEEQRRQAEQQAKMQKLQAVAPQDGSSVILTDADLDKLKVDVLDDAGSMAPPRTAPFPGQPPSLRPQAPPIRQMQPRMQLPMEVGWTPQGSGQEIVSPLGMSNTVSPMFSPQLSPRTPSPFTTTTPPGGMHMQPGVVGAAVPSPTQPMTQPVKPQLPPRGTLSEPLTEAERQQLQAYEEWLVQNAQWIDMRLKPLEQQVIKQRKLKKSLSAKQRTMRKSGGELSESDTHELARISQEQTALQKQLEQLRKQYRTHQQLMQDYWMKQQQQQQKQQQQMQGMPTMPGPGPGPGPAPMPHMMGPQPRPPSAIQIQQPVVPPVRAPGGAGGQGVRLPAEKRQEYEAYMQERLRAMNQLNQPSPQPLKTSLVSGDENNPFSESYQQRENIEKQHQGFVGHKQELQRPPTDTQVNPQLTAAQPPLEGAGAEMKASPQMPPGVLQALPGQKNGGLSMLLPHLPTLRYPLPDGTLPVVV</sequence>
<name>A0AAD9NK86_RIDPI</name>
<gene>
    <name evidence="15" type="ORF">NP493_1078g02058</name>
</gene>
<feature type="region of interest" description="Disordered" evidence="11">
    <location>
        <begin position="3981"/>
        <end position="4012"/>
    </location>
</feature>
<feature type="compositionally biased region" description="Polar residues" evidence="11">
    <location>
        <begin position="2303"/>
        <end position="2320"/>
    </location>
</feature>
<feature type="compositionally biased region" description="Basic and acidic residues" evidence="11">
    <location>
        <begin position="560"/>
        <end position="581"/>
    </location>
</feature>
<feature type="region of interest" description="Disordered" evidence="11">
    <location>
        <begin position="4241"/>
        <end position="4268"/>
    </location>
</feature>
<keyword evidence="2" id="KW-0479">Metal-binding</keyword>
<dbReference type="PANTHER" id="PTHR45888">
    <property type="entry name" value="HL01030P-RELATED"/>
    <property type="match status" value="1"/>
</dbReference>
<evidence type="ECO:0000259" key="12">
    <source>
        <dbReference type="PROSITE" id="PS50016"/>
    </source>
</evidence>
<feature type="compositionally biased region" description="Basic residues" evidence="11">
    <location>
        <begin position="1304"/>
        <end position="1314"/>
    </location>
</feature>
<feature type="compositionally biased region" description="Polar residues" evidence="11">
    <location>
        <begin position="2176"/>
        <end position="2187"/>
    </location>
</feature>
<dbReference type="CDD" id="cd21997">
    <property type="entry name" value="HMG_KMT2C-like"/>
    <property type="match status" value="1"/>
</dbReference>
<feature type="domain" description="PHD-type" evidence="12">
    <location>
        <begin position="955"/>
        <end position="1007"/>
    </location>
</feature>
<dbReference type="CDD" id="cd15514">
    <property type="entry name" value="PHD6_KMT2C_like"/>
    <property type="match status" value="1"/>
</dbReference>
<dbReference type="InterPro" id="IPR019787">
    <property type="entry name" value="Znf_PHD-finger"/>
</dbReference>
<dbReference type="EMBL" id="JAODUO010001077">
    <property type="protein sequence ID" value="KAK2171341.1"/>
    <property type="molecule type" value="Genomic_DNA"/>
</dbReference>
<keyword evidence="10" id="KW-0175">Coiled coil</keyword>
<dbReference type="InterPro" id="IPR002219">
    <property type="entry name" value="PKC_DAG/PE"/>
</dbReference>
<dbReference type="InterPro" id="IPR001965">
    <property type="entry name" value="Znf_PHD"/>
</dbReference>
<dbReference type="SMART" id="SM00184">
    <property type="entry name" value="RING"/>
    <property type="match status" value="5"/>
</dbReference>
<feature type="region of interest" description="Disordered" evidence="11">
    <location>
        <begin position="504"/>
        <end position="601"/>
    </location>
</feature>
<feature type="compositionally biased region" description="Polar residues" evidence="11">
    <location>
        <begin position="146"/>
        <end position="164"/>
    </location>
</feature>
<feature type="region of interest" description="Disordered" evidence="11">
    <location>
        <begin position="146"/>
        <end position="206"/>
    </location>
</feature>
<feature type="region of interest" description="Disordered" evidence="11">
    <location>
        <begin position="4298"/>
        <end position="4328"/>
    </location>
</feature>
<dbReference type="GO" id="GO:0008270">
    <property type="term" value="F:zinc ion binding"/>
    <property type="evidence" value="ECO:0007669"/>
    <property type="project" value="UniProtKB-KW"/>
</dbReference>
<feature type="compositionally biased region" description="Pro residues" evidence="11">
    <location>
        <begin position="2482"/>
        <end position="2499"/>
    </location>
</feature>
<feature type="compositionally biased region" description="Polar residues" evidence="11">
    <location>
        <begin position="116"/>
        <end position="134"/>
    </location>
</feature>
<dbReference type="GO" id="GO:0044666">
    <property type="term" value="C:MLL3/4 complex"/>
    <property type="evidence" value="ECO:0007669"/>
    <property type="project" value="TreeGrafter"/>
</dbReference>
<organism evidence="15 16">
    <name type="scientific">Ridgeia piscesae</name>
    <name type="common">Tubeworm</name>
    <dbReference type="NCBI Taxonomy" id="27915"/>
    <lineage>
        <taxon>Eukaryota</taxon>
        <taxon>Metazoa</taxon>
        <taxon>Spiralia</taxon>
        <taxon>Lophotrochozoa</taxon>
        <taxon>Annelida</taxon>
        <taxon>Polychaeta</taxon>
        <taxon>Sedentaria</taxon>
        <taxon>Canalipalpata</taxon>
        <taxon>Sabellida</taxon>
        <taxon>Siboglinidae</taxon>
        <taxon>Ridgeia</taxon>
    </lineage>
</organism>
<feature type="region of interest" description="Disordered" evidence="11">
    <location>
        <begin position="3837"/>
        <end position="3860"/>
    </location>
</feature>
<evidence type="ECO:0000256" key="5">
    <source>
        <dbReference type="ARBA" id="ARBA00022833"/>
    </source>
</evidence>
<feature type="compositionally biased region" description="Polar residues" evidence="11">
    <location>
        <begin position="174"/>
        <end position="183"/>
    </location>
</feature>
<feature type="compositionally biased region" description="Gly residues" evidence="11">
    <location>
        <begin position="2025"/>
        <end position="2047"/>
    </location>
</feature>
<keyword evidence="3" id="KW-0677">Repeat</keyword>
<feature type="region of interest" description="Disordered" evidence="11">
    <location>
        <begin position="1882"/>
        <end position="1932"/>
    </location>
</feature>
<dbReference type="InterPro" id="IPR001841">
    <property type="entry name" value="Znf_RING"/>
</dbReference>
<feature type="region of interest" description="Disordered" evidence="11">
    <location>
        <begin position="1995"/>
        <end position="2062"/>
    </location>
</feature>
<feature type="compositionally biased region" description="Low complexity" evidence="11">
    <location>
        <begin position="2385"/>
        <end position="2400"/>
    </location>
</feature>
<keyword evidence="6" id="KW-0805">Transcription regulation</keyword>
<feature type="compositionally biased region" description="Polar residues" evidence="11">
    <location>
        <begin position="582"/>
        <end position="601"/>
    </location>
</feature>
<feature type="compositionally biased region" description="Low complexity" evidence="11">
    <location>
        <begin position="4298"/>
        <end position="4315"/>
    </location>
</feature>
<feature type="region of interest" description="Disordered" evidence="11">
    <location>
        <begin position="1542"/>
        <end position="1565"/>
    </location>
</feature>
<dbReference type="InterPro" id="IPR013083">
    <property type="entry name" value="Znf_RING/FYVE/PHD"/>
</dbReference>
<feature type="compositionally biased region" description="Pro residues" evidence="11">
    <location>
        <begin position="3521"/>
        <end position="3540"/>
    </location>
</feature>
<evidence type="ECO:0000256" key="10">
    <source>
        <dbReference type="SAM" id="Coils"/>
    </source>
</evidence>
<feature type="compositionally biased region" description="Polar residues" evidence="11">
    <location>
        <begin position="346"/>
        <end position="362"/>
    </location>
</feature>
<dbReference type="Pfam" id="PF00628">
    <property type="entry name" value="PHD"/>
    <property type="match status" value="4"/>
</dbReference>
<evidence type="ECO:0000256" key="9">
    <source>
        <dbReference type="PROSITE-ProRule" id="PRU00146"/>
    </source>
</evidence>
<feature type="region of interest" description="Disordered" evidence="11">
    <location>
        <begin position="3104"/>
        <end position="3364"/>
    </location>
</feature>
<feature type="domain" description="PHD-type" evidence="12">
    <location>
        <begin position="1352"/>
        <end position="1405"/>
    </location>
</feature>
<feature type="compositionally biased region" description="Basic and acidic residues" evidence="11">
    <location>
        <begin position="1919"/>
        <end position="1932"/>
    </location>
</feature>
<protein>
    <submittedName>
        <fullName evidence="15">Uncharacterized protein</fullName>
    </submittedName>
</protein>
<dbReference type="CDD" id="cd15512">
    <property type="entry name" value="PHD4_KMT2C_like"/>
    <property type="match status" value="1"/>
</dbReference>
<dbReference type="InterPro" id="IPR034732">
    <property type="entry name" value="EPHD"/>
</dbReference>
<feature type="domain" description="Phorbol-ester/DAG-type" evidence="13">
    <location>
        <begin position="1071"/>
        <end position="1134"/>
    </location>
</feature>
<evidence type="ECO:0000256" key="2">
    <source>
        <dbReference type="ARBA" id="ARBA00022723"/>
    </source>
</evidence>
<feature type="compositionally biased region" description="Basic residues" evidence="11">
    <location>
        <begin position="1736"/>
        <end position="1746"/>
    </location>
</feature>
<feature type="compositionally biased region" description="Basic and acidic residues" evidence="11">
    <location>
        <begin position="3037"/>
        <end position="3047"/>
    </location>
</feature>
<feature type="compositionally biased region" description="Basic and acidic residues" evidence="11">
    <location>
        <begin position="2131"/>
        <end position="2140"/>
    </location>
</feature>
<feature type="region of interest" description="Disordered" evidence="11">
    <location>
        <begin position="1715"/>
        <end position="1751"/>
    </location>
</feature>
<feature type="compositionally biased region" description="Polar residues" evidence="11">
    <location>
        <begin position="1240"/>
        <end position="1254"/>
    </location>
</feature>
<feature type="compositionally biased region" description="Polar residues" evidence="11">
    <location>
        <begin position="60"/>
        <end position="75"/>
    </location>
</feature>
<dbReference type="PROSITE" id="PS51805">
    <property type="entry name" value="EPHD"/>
    <property type="match status" value="1"/>
</dbReference>
<feature type="compositionally biased region" description="Basic and acidic residues" evidence="11">
    <location>
        <begin position="76"/>
        <end position="89"/>
    </location>
</feature>
<proteinExistence type="predicted"/>
<dbReference type="InterPro" id="IPR047004">
    <property type="entry name" value="KMT2C_PHD2"/>
</dbReference>
<feature type="compositionally biased region" description="Pro residues" evidence="11">
    <location>
        <begin position="1542"/>
        <end position="1564"/>
    </location>
</feature>
<keyword evidence="4 9" id="KW-0863">Zinc-finger</keyword>
<feature type="domain" description="PHD-type" evidence="14">
    <location>
        <begin position="838"/>
        <end position="945"/>
    </location>
</feature>
<evidence type="ECO:0000256" key="4">
    <source>
        <dbReference type="ARBA" id="ARBA00022771"/>
    </source>
</evidence>
<feature type="region of interest" description="Disordered" evidence="11">
    <location>
        <begin position="455"/>
        <end position="484"/>
    </location>
</feature>
<feature type="region of interest" description="Disordered" evidence="11">
    <location>
        <begin position="2737"/>
        <end position="2785"/>
    </location>
</feature>
<dbReference type="PROSITE" id="PS50081">
    <property type="entry name" value="ZF_DAG_PE_2"/>
    <property type="match status" value="1"/>
</dbReference>
<dbReference type="GO" id="GO:0042800">
    <property type="term" value="F:histone H3K4 methyltransferase activity"/>
    <property type="evidence" value="ECO:0007669"/>
    <property type="project" value="TreeGrafter"/>
</dbReference>
<dbReference type="GO" id="GO:0045944">
    <property type="term" value="P:positive regulation of transcription by RNA polymerase II"/>
    <property type="evidence" value="ECO:0007669"/>
    <property type="project" value="TreeGrafter"/>
</dbReference>
<evidence type="ECO:0000256" key="1">
    <source>
        <dbReference type="ARBA" id="ARBA00004123"/>
    </source>
</evidence>
<reference evidence="15" key="1">
    <citation type="journal article" date="2023" name="Mol. Biol. Evol.">
        <title>Third-Generation Sequencing Reveals the Adaptive Role of the Epigenome in Three Deep-Sea Polychaetes.</title>
        <authorList>
            <person name="Perez M."/>
            <person name="Aroh O."/>
            <person name="Sun Y."/>
            <person name="Lan Y."/>
            <person name="Juniper S.K."/>
            <person name="Young C.R."/>
            <person name="Angers B."/>
            <person name="Qian P.Y."/>
        </authorList>
    </citation>
    <scope>NUCLEOTIDE SEQUENCE</scope>
    <source>
        <strain evidence="15">R07B-5</strain>
    </source>
</reference>
<feature type="compositionally biased region" description="Basic and acidic residues" evidence="11">
    <location>
        <begin position="513"/>
        <end position="525"/>
    </location>
</feature>
<feature type="compositionally biased region" description="Polar residues" evidence="11">
    <location>
        <begin position="2195"/>
        <end position="2206"/>
    </location>
</feature>
<evidence type="ECO:0000256" key="6">
    <source>
        <dbReference type="ARBA" id="ARBA00023015"/>
    </source>
</evidence>
<feature type="compositionally biased region" description="Polar residues" evidence="11">
    <location>
        <begin position="528"/>
        <end position="541"/>
    </location>
</feature>
<feature type="compositionally biased region" description="Low complexity" evidence="11">
    <location>
        <begin position="3136"/>
        <end position="3223"/>
    </location>
</feature>
<dbReference type="CDD" id="cd15513">
    <property type="entry name" value="PHD5_KMT2C_like"/>
    <property type="match status" value="1"/>
</dbReference>
<feature type="region of interest" description="Disordered" evidence="11">
    <location>
        <begin position="802"/>
        <end position="825"/>
    </location>
</feature>
<feature type="compositionally biased region" description="Polar residues" evidence="11">
    <location>
        <begin position="457"/>
        <end position="480"/>
    </location>
</feature>
<dbReference type="Pfam" id="PF13771">
    <property type="entry name" value="zf-HC5HC2H"/>
    <property type="match status" value="1"/>
</dbReference>
<dbReference type="CDD" id="cd15594">
    <property type="entry name" value="PHD2_KMT2C"/>
    <property type="match status" value="1"/>
</dbReference>
<evidence type="ECO:0000259" key="14">
    <source>
        <dbReference type="PROSITE" id="PS51805"/>
    </source>
</evidence>
<feature type="compositionally biased region" description="Polar residues" evidence="11">
    <location>
        <begin position="3837"/>
        <end position="3849"/>
    </location>
</feature>
<feature type="compositionally biased region" description="Low complexity" evidence="11">
    <location>
        <begin position="90"/>
        <end position="115"/>
    </location>
</feature>
<dbReference type="FunFam" id="3.30.40.10:FF:000852">
    <property type="entry name" value="Histone-lysine N-methyltransferase 2C"/>
    <property type="match status" value="1"/>
</dbReference>
<dbReference type="CDD" id="cd15509">
    <property type="entry name" value="PHD1_KMT2C_like"/>
    <property type="match status" value="1"/>
</dbReference>
<comment type="caution">
    <text evidence="15">The sequence shown here is derived from an EMBL/GenBank/DDBJ whole genome shotgun (WGS) entry which is preliminary data.</text>
</comment>
<keyword evidence="5" id="KW-0862">Zinc</keyword>
<evidence type="ECO:0000256" key="8">
    <source>
        <dbReference type="ARBA" id="ARBA00023242"/>
    </source>
</evidence>
<feature type="compositionally biased region" description="Low complexity" evidence="11">
    <location>
        <begin position="3490"/>
        <end position="3518"/>
    </location>
</feature>
<dbReference type="SUPFAM" id="SSF57903">
    <property type="entry name" value="FYVE/PHD zinc finger"/>
    <property type="match status" value="6"/>
</dbReference>
<evidence type="ECO:0000256" key="3">
    <source>
        <dbReference type="ARBA" id="ARBA00022737"/>
    </source>
</evidence>